<dbReference type="Gene3D" id="1.10.287.130">
    <property type="match status" value="1"/>
</dbReference>
<feature type="domain" description="PAS" evidence="18">
    <location>
        <begin position="1171"/>
        <end position="1239"/>
    </location>
</feature>
<dbReference type="PANTHER" id="PTHR43047">
    <property type="entry name" value="TWO-COMPONENT HISTIDINE PROTEIN KINASE"/>
    <property type="match status" value="1"/>
</dbReference>
<gene>
    <name evidence="21" type="ORF">PM001_LOCUS17454</name>
</gene>
<feature type="domain" description="PAS" evidence="18">
    <location>
        <begin position="224"/>
        <end position="279"/>
    </location>
</feature>
<dbReference type="FunFam" id="3.30.450.20:FF:000077">
    <property type="entry name" value="Hybrid signal transduction histidine kinase"/>
    <property type="match status" value="2"/>
</dbReference>
<dbReference type="InterPro" id="IPR005467">
    <property type="entry name" value="His_kinase_dom"/>
</dbReference>
<dbReference type="SMART" id="SM00091">
    <property type="entry name" value="PAS"/>
    <property type="match status" value="10"/>
</dbReference>
<feature type="domain" description="PAC" evidence="19">
    <location>
        <begin position="885"/>
        <end position="937"/>
    </location>
</feature>
<keyword evidence="9" id="KW-0418">Kinase</keyword>
<evidence type="ECO:0000313" key="21">
    <source>
        <dbReference type="EMBL" id="CAK7932304.1"/>
    </source>
</evidence>
<dbReference type="CDD" id="cd16922">
    <property type="entry name" value="HATPase_EvgS-ArcB-TorS-like"/>
    <property type="match status" value="1"/>
</dbReference>
<feature type="domain" description="PAS" evidence="18">
    <location>
        <begin position="332"/>
        <end position="403"/>
    </location>
</feature>
<keyword evidence="6 14" id="KW-0597">Phosphoprotein</keyword>
<feature type="compositionally biased region" description="Basic residues" evidence="15">
    <location>
        <begin position="36"/>
        <end position="48"/>
    </location>
</feature>
<feature type="domain" description="PAC" evidence="19">
    <location>
        <begin position="1005"/>
        <end position="1057"/>
    </location>
</feature>
<evidence type="ECO:0000259" key="20">
    <source>
        <dbReference type="PROSITE" id="PS50894"/>
    </source>
</evidence>
<proteinExistence type="predicted"/>
<feature type="domain" description="PAS" evidence="18">
    <location>
        <begin position="452"/>
        <end position="522"/>
    </location>
</feature>
<dbReference type="Pfam" id="PF00512">
    <property type="entry name" value="HisKA"/>
    <property type="match status" value="1"/>
</dbReference>
<feature type="domain" description="PAS" evidence="18">
    <location>
        <begin position="811"/>
        <end position="882"/>
    </location>
</feature>
<keyword evidence="11" id="KW-1133">Transmembrane helix</keyword>
<feature type="domain" description="Histidine kinase" evidence="16">
    <location>
        <begin position="1301"/>
        <end position="1525"/>
    </location>
</feature>
<dbReference type="CDD" id="cd00082">
    <property type="entry name" value="HisKA"/>
    <property type="match status" value="1"/>
</dbReference>
<keyword evidence="5" id="KW-0997">Cell inner membrane</keyword>
<dbReference type="FunFam" id="3.40.50.2300:FF:000375">
    <property type="entry name" value="Hybrid signal transduction histidine kinase K"/>
    <property type="match status" value="1"/>
</dbReference>
<feature type="domain" description="PAC" evidence="19">
    <location>
        <begin position="1245"/>
        <end position="1297"/>
    </location>
</feature>
<dbReference type="InterPro" id="IPR004358">
    <property type="entry name" value="Sig_transdc_His_kin-like_C"/>
</dbReference>
<dbReference type="PROSITE" id="PS50110">
    <property type="entry name" value="RESPONSE_REGULATORY"/>
    <property type="match status" value="1"/>
</dbReference>
<dbReference type="InterPro" id="IPR036890">
    <property type="entry name" value="HATPase_C_sf"/>
</dbReference>
<feature type="domain" description="PAC" evidence="19">
    <location>
        <begin position="525"/>
        <end position="577"/>
    </location>
</feature>
<dbReference type="PROSITE" id="PS50894">
    <property type="entry name" value="HPT"/>
    <property type="match status" value="1"/>
</dbReference>
<evidence type="ECO:0000256" key="14">
    <source>
        <dbReference type="PROSITE-ProRule" id="PRU00169"/>
    </source>
</evidence>
<dbReference type="Gene3D" id="3.30.450.20">
    <property type="entry name" value="PAS domain"/>
    <property type="match status" value="10"/>
</dbReference>
<feature type="compositionally biased region" description="Basic and acidic residues" evidence="15">
    <location>
        <begin position="59"/>
        <end position="68"/>
    </location>
</feature>
<evidence type="ECO:0000256" key="2">
    <source>
        <dbReference type="ARBA" id="ARBA00004429"/>
    </source>
</evidence>
<dbReference type="InterPro" id="IPR000700">
    <property type="entry name" value="PAS-assoc_C"/>
</dbReference>
<keyword evidence="10" id="KW-0067">ATP-binding</keyword>
<keyword evidence="7" id="KW-0808">Transferase</keyword>
<dbReference type="SMART" id="SM00387">
    <property type="entry name" value="HATPase_c"/>
    <property type="match status" value="1"/>
</dbReference>
<dbReference type="InterPro" id="IPR013767">
    <property type="entry name" value="PAS_fold"/>
</dbReference>
<dbReference type="CDD" id="cd17546">
    <property type="entry name" value="REC_hyHK_CKI1_RcsC-like"/>
    <property type="match status" value="1"/>
</dbReference>
<dbReference type="Gene3D" id="1.20.120.160">
    <property type="entry name" value="HPT domain"/>
    <property type="match status" value="1"/>
</dbReference>
<sequence>MDARPCNRKPLQLQHQGKTTTKKKTKTVAQQSSSAKKSRTKAGTRRSRRDSNCSSSSSSDRRYNVDSAIDRPPDVATVASSSLAHGLLPSRVDYRGLHSRLCWILDGANVPAFAMDATGRITFWNQQLTHLSGLLAADVIGHYVTELVTVSYTDEVARRLDEALANVNVTVRNVELEMGSVKLLLNLTVDVDDDKVASVVAIGQDVTRQEPRNVRGAYQVDTMIFEVDRDGRIVGWHRMAEIFTGYAMDQVLGVSLVELVHADDLVVLSDALARVASTNTSMPEIDVSLKTANGAYVELLLSLTPQISCDGGTAGVDRIVASGQNVTAHNASEREYSKLVDLANAPIFGVDAKGCVVMFNKKAAQISEYSPGEVVGVNLVSFLVHDDHREKVAGVFQKALRGIETANFEFNMITKCGRKVDTLLNITPRYNHAGETIGAVCIGQDVTERIVQEQEYTRLIDKANTPIVGVDKKLRVTIWNKKAATITDYSYAQAIGKDLLGFIAEHARDTVSKVLLKAMDGLETANFEFPLLTKGGRQLDILLNTTPRFDCSGDITGVVGIGQDYTDQRAQEEEYIRLIDTANAPIFGIDMDGRVDIWNRKAVAITEYTVLEARGTRLVESFIPLDHRAGVADVMSKAMDGEGTANFEFPLITKTGRRVDILLNATPRYNQHGDIVGVVGIGQDITERIVQEQEYSRLIDTANAPIFGVDMTGLVNIWNNKSAEITQFTADEVIGKDLVQEFISEGYRSAVGLVLSQALNGVQTANFNFPLITKSGRRVEILLNATPRYNELGEIVGVVSIGQDITERIAQEQEYSRLIDTANAPIFGVDSEGRVNIWNKKAAAIMQYSTDEVVGKNLVDKFITEDYRDAVGAVLSKALSGFETANFEFPLVTKANRRVEILLNATPRFNEHGTVIGMVGIGQDITDRIAQEQEYARLIEKANAPIFGVDSQGLVNIWNHKTAEMTQFSKEEAIGKDLMSWAIPEEYRDATEAILWKALEGDETSNFDVELKKKNGRTVNIRMNATARFDQHGKIVGVVGIGQDLTDRIVQEQEYTRLIDTANAPIFGVDANLCVNIWNKKAAQITKYSTAEVIGENLVETFISPEYRPIVADVFSKALNGIQTANFEFPLITRPGTRIEILLNATPRNDMHGNIVGVVGIGQDITDRIAQEHEYFRLIDTANAPIFGVDTFGCINEWNQKIEEITGFHKSTVLGLSLVDAFINAENRSEVRMLLNQALIGIDVEEMELPMTTVAGRSLLLLVNASSKKDMHGNIRGVIGVGQDYTAKKHMEAAKVNFLASFSHELRTPLNGVLGMLELLRDQKLDKTSERYVHIAYISGSLLLNLINDILDLSKIEAGHMEISADPFEMEDLLEYSMAIFKFKAREKHIMLTLECSPKVPKRVIGDVSRLRQVVLNLLSNAIKFTNEGSITVRCNMVPSPDLPKDCVKLLFQVIDTGVGMDDEEKSRLFSLFTKLERTRKNNPTGSGLGLAICKQLVELMDGDIDVDSELGEGSDFFFTVVVRRLDEDDLVQKLPTALAADTTAALSSGRHNASSLELVPEHACILVVEDNEFNWEVVKSFFMEDNHLLQWETNGLDAYQMYQDHHDSYDIVLMDCEMPIMNGYDSTRNIRIFEKQHDLPRIPIIGVTAYAMSGDRKKCLDAGMDEFIVKPVSKTELRKAIRKWMRVRYLDQNCTRSRVESLDTGGTDALCSQNAVNLVAASRHEEKLDLDRAISDLELEDPMMIGQAGGIQTVAGSEALLMSLTTISESKSNQSASSGTLGYTIGPLDGQTTTVVLPNLTEESIKPLVTRPGTLMNASSIVGMNMFAAAKAAGIYPMDATEAVPQSSSSDASSDQQDAGESVVSSTIVVSKVARAYSTPMAPEDVVIPVGDPIDYSLGVEQCGASESLFVSLLEKYAGLSEEFMKRIEDAYFAGDFVVLRRESHSLKGSSAYAAAMRVSKAAFRVQLAAEHVMEETATEKSHTSLKDALQLLKSEHRALRGYLRRNFSFRTSVSGGSQELKKNGAVAGGDNACVVM</sequence>
<evidence type="ECO:0000256" key="8">
    <source>
        <dbReference type="ARBA" id="ARBA00022692"/>
    </source>
</evidence>
<feature type="domain" description="HPt" evidence="20">
    <location>
        <begin position="1907"/>
        <end position="2008"/>
    </location>
</feature>
<dbReference type="InterPro" id="IPR036641">
    <property type="entry name" value="HPT_dom_sf"/>
</dbReference>
<evidence type="ECO:0000256" key="4">
    <source>
        <dbReference type="ARBA" id="ARBA00022475"/>
    </source>
</evidence>
<protein>
    <recommendedName>
        <fullName evidence="3">histidine kinase</fullName>
        <ecNumber evidence="3">2.7.13.3</ecNumber>
    </recommendedName>
</protein>
<dbReference type="SUPFAM" id="SSF55874">
    <property type="entry name" value="ATPase domain of HSP90 chaperone/DNA topoisomerase II/histidine kinase"/>
    <property type="match status" value="1"/>
</dbReference>
<dbReference type="GO" id="GO:0006355">
    <property type="term" value="P:regulation of DNA-templated transcription"/>
    <property type="evidence" value="ECO:0007669"/>
    <property type="project" value="InterPro"/>
</dbReference>
<dbReference type="InterPro" id="IPR035965">
    <property type="entry name" value="PAS-like_dom_sf"/>
</dbReference>
<feature type="domain" description="PAS" evidence="18">
    <location>
        <begin position="1051"/>
        <end position="1122"/>
    </location>
</feature>
<dbReference type="SMART" id="SM00448">
    <property type="entry name" value="REC"/>
    <property type="match status" value="1"/>
</dbReference>
<dbReference type="GO" id="GO:0009927">
    <property type="term" value="F:histidine phosphotransfer kinase activity"/>
    <property type="evidence" value="ECO:0007669"/>
    <property type="project" value="TreeGrafter"/>
</dbReference>
<dbReference type="GO" id="GO:0005886">
    <property type="term" value="C:plasma membrane"/>
    <property type="evidence" value="ECO:0007669"/>
    <property type="project" value="UniProtKB-SubCell"/>
</dbReference>
<dbReference type="FunFam" id="3.30.450.20:FF:000011">
    <property type="entry name" value="Hybrid signal transduction histidine kinase"/>
    <property type="match status" value="4"/>
</dbReference>
<comment type="catalytic activity">
    <reaction evidence="1">
        <text>ATP + protein L-histidine = ADP + protein N-phospho-L-histidine.</text>
        <dbReference type="EC" id="2.7.13.3"/>
    </reaction>
</comment>
<dbReference type="InterPro" id="IPR001610">
    <property type="entry name" value="PAC"/>
</dbReference>
<evidence type="ECO:0000256" key="11">
    <source>
        <dbReference type="ARBA" id="ARBA00022989"/>
    </source>
</evidence>
<evidence type="ECO:0000313" key="22">
    <source>
        <dbReference type="Proteomes" id="UP001162060"/>
    </source>
</evidence>
<dbReference type="InterPro" id="IPR003594">
    <property type="entry name" value="HATPase_dom"/>
</dbReference>
<feature type="modified residue" description="4-aspartylphosphate" evidence="14">
    <location>
        <position position="1616"/>
    </location>
</feature>
<dbReference type="InterPro" id="IPR008207">
    <property type="entry name" value="Sig_transdc_His_kin_Hpt_dom"/>
</dbReference>
<dbReference type="PROSITE" id="PS50109">
    <property type="entry name" value="HIS_KIN"/>
    <property type="match status" value="1"/>
</dbReference>
<dbReference type="InterPro" id="IPR036097">
    <property type="entry name" value="HisK_dim/P_sf"/>
</dbReference>
<evidence type="ECO:0000256" key="9">
    <source>
        <dbReference type="ARBA" id="ARBA00022777"/>
    </source>
</evidence>
<feature type="domain" description="PAC" evidence="19">
    <location>
        <begin position="1125"/>
        <end position="1177"/>
    </location>
</feature>
<feature type="domain" description="PAC" evidence="19">
    <location>
        <begin position="406"/>
        <end position="458"/>
    </location>
</feature>
<feature type="domain" description="PAS" evidence="18">
    <location>
        <begin position="931"/>
        <end position="1002"/>
    </location>
</feature>
<name>A0AAV1UCH9_9STRA</name>
<dbReference type="Pfam" id="PF02518">
    <property type="entry name" value="HATPase_c"/>
    <property type="match status" value="1"/>
</dbReference>
<dbReference type="CDD" id="cd00130">
    <property type="entry name" value="PAS"/>
    <property type="match status" value="10"/>
</dbReference>
<dbReference type="FunFam" id="3.30.565.10:FF:000010">
    <property type="entry name" value="Sensor histidine kinase RcsC"/>
    <property type="match status" value="1"/>
</dbReference>
<feature type="domain" description="PAS" evidence="18">
    <location>
        <begin position="97"/>
        <end position="167"/>
    </location>
</feature>
<dbReference type="GO" id="GO:0000155">
    <property type="term" value="F:phosphorelay sensor kinase activity"/>
    <property type="evidence" value="ECO:0007669"/>
    <property type="project" value="InterPro"/>
</dbReference>
<comment type="caution">
    <text evidence="21">The sequence shown here is derived from an EMBL/GenBank/DDBJ whole genome shotgun (WGS) entry which is preliminary data.</text>
</comment>
<evidence type="ECO:0000259" key="17">
    <source>
        <dbReference type="PROSITE" id="PS50110"/>
    </source>
</evidence>
<keyword evidence="12" id="KW-0472">Membrane</keyword>
<comment type="subcellular location">
    <subcellularLocation>
        <location evidence="2">Cell inner membrane</location>
        <topology evidence="2">Multi-pass membrane protein</topology>
    </subcellularLocation>
</comment>
<evidence type="ECO:0000256" key="6">
    <source>
        <dbReference type="ARBA" id="ARBA00022553"/>
    </source>
</evidence>
<dbReference type="PROSITE" id="PS50112">
    <property type="entry name" value="PAS"/>
    <property type="match status" value="10"/>
</dbReference>
<evidence type="ECO:0000256" key="7">
    <source>
        <dbReference type="ARBA" id="ARBA00022679"/>
    </source>
</evidence>
<dbReference type="SUPFAM" id="SSF47384">
    <property type="entry name" value="Homodimeric domain of signal transducing histidine kinase"/>
    <property type="match status" value="1"/>
</dbReference>
<reference evidence="21" key="1">
    <citation type="submission" date="2024-01" db="EMBL/GenBank/DDBJ databases">
        <authorList>
            <person name="Webb A."/>
        </authorList>
    </citation>
    <scope>NUCLEOTIDE SEQUENCE</scope>
    <source>
        <strain evidence="21">Pm1</strain>
    </source>
</reference>
<evidence type="ECO:0000256" key="5">
    <source>
        <dbReference type="ARBA" id="ARBA00022519"/>
    </source>
</evidence>
<keyword evidence="8" id="KW-0812">Transmembrane</keyword>
<feature type="domain" description="PAC" evidence="19">
    <location>
        <begin position="765"/>
        <end position="817"/>
    </location>
</feature>
<evidence type="ECO:0000256" key="3">
    <source>
        <dbReference type="ARBA" id="ARBA00012438"/>
    </source>
</evidence>
<dbReference type="PROSITE" id="PS50113">
    <property type="entry name" value="PAC"/>
    <property type="match status" value="8"/>
</dbReference>
<dbReference type="PANTHER" id="PTHR43047:SF72">
    <property type="entry name" value="OSMOSENSING HISTIDINE PROTEIN KINASE SLN1"/>
    <property type="match status" value="1"/>
</dbReference>
<dbReference type="Proteomes" id="UP001162060">
    <property type="component" value="Unassembled WGS sequence"/>
</dbReference>
<dbReference type="EMBL" id="CAKLBY020000189">
    <property type="protein sequence ID" value="CAK7932304.1"/>
    <property type="molecule type" value="Genomic_DNA"/>
</dbReference>
<dbReference type="SUPFAM" id="SSF52172">
    <property type="entry name" value="CheY-like"/>
    <property type="match status" value="1"/>
</dbReference>
<dbReference type="InterPro" id="IPR011006">
    <property type="entry name" value="CheY-like_superfamily"/>
</dbReference>
<dbReference type="PRINTS" id="PR00344">
    <property type="entry name" value="BCTRLSENSOR"/>
</dbReference>
<dbReference type="SUPFAM" id="SSF47226">
    <property type="entry name" value="Histidine-containing phosphotransfer domain, HPT domain"/>
    <property type="match status" value="1"/>
</dbReference>
<dbReference type="SUPFAM" id="SSF55785">
    <property type="entry name" value="PYP-like sensor domain (PAS domain)"/>
    <property type="match status" value="10"/>
</dbReference>
<dbReference type="InterPro" id="IPR000014">
    <property type="entry name" value="PAS"/>
</dbReference>
<dbReference type="Pfam" id="PF00989">
    <property type="entry name" value="PAS"/>
    <property type="match status" value="10"/>
</dbReference>
<evidence type="ECO:0000256" key="12">
    <source>
        <dbReference type="ARBA" id="ARBA00023136"/>
    </source>
</evidence>
<dbReference type="Gene3D" id="3.30.565.10">
    <property type="entry name" value="Histidine kinase-like ATPase, C-terminal domain"/>
    <property type="match status" value="1"/>
</dbReference>
<dbReference type="Gene3D" id="3.40.50.2300">
    <property type="match status" value="1"/>
</dbReference>
<evidence type="ECO:0000259" key="19">
    <source>
        <dbReference type="PROSITE" id="PS50113"/>
    </source>
</evidence>
<accession>A0AAV1UCH9</accession>
<dbReference type="SMART" id="SM00086">
    <property type="entry name" value="PAC"/>
    <property type="match status" value="10"/>
</dbReference>
<feature type="domain" description="PAC" evidence="19">
    <location>
        <begin position="645"/>
        <end position="697"/>
    </location>
</feature>
<keyword evidence="4" id="KW-1003">Cell membrane</keyword>
<evidence type="ECO:0000256" key="13">
    <source>
        <dbReference type="PROSITE-ProRule" id="PRU00110"/>
    </source>
</evidence>
<dbReference type="EC" id="2.7.13.3" evidence="3"/>
<dbReference type="Pfam" id="PF00072">
    <property type="entry name" value="Response_reg"/>
    <property type="match status" value="1"/>
</dbReference>
<dbReference type="InterPro" id="IPR003661">
    <property type="entry name" value="HisK_dim/P_dom"/>
</dbReference>
<keyword evidence="10" id="KW-0547">Nucleotide-binding</keyword>
<organism evidence="21 22">
    <name type="scientific">Peronospora matthiolae</name>
    <dbReference type="NCBI Taxonomy" id="2874970"/>
    <lineage>
        <taxon>Eukaryota</taxon>
        <taxon>Sar</taxon>
        <taxon>Stramenopiles</taxon>
        <taxon>Oomycota</taxon>
        <taxon>Peronosporomycetes</taxon>
        <taxon>Peronosporales</taxon>
        <taxon>Peronosporaceae</taxon>
        <taxon>Peronospora</taxon>
    </lineage>
</organism>
<evidence type="ECO:0000256" key="1">
    <source>
        <dbReference type="ARBA" id="ARBA00000085"/>
    </source>
</evidence>
<dbReference type="CDD" id="cd00088">
    <property type="entry name" value="HPT"/>
    <property type="match status" value="1"/>
</dbReference>
<evidence type="ECO:0000256" key="15">
    <source>
        <dbReference type="SAM" id="MobiDB-lite"/>
    </source>
</evidence>
<dbReference type="Pfam" id="PF01627">
    <property type="entry name" value="Hpt"/>
    <property type="match status" value="1"/>
</dbReference>
<evidence type="ECO:0000259" key="18">
    <source>
        <dbReference type="PROSITE" id="PS50112"/>
    </source>
</evidence>
<feature type="region of interest" description="Disordered" evidence="15">
    <location>
        <begin position="1"/>
        <end position="68"/>
    </location>
</feature>
<feature type="domain" description="PAS" evidence="18">
    <location>
        <begin position="571"/>
        <end position="642"/>
    </location>
</feature>
<feature type="modified residue" description="Phosphohistidine" evidence="13">
    <location>
        <position position="1946"/>
    </location>
</feature>
<feature type="domain" description="Response regulatory" evidence="17">
    <location>
        <begin position="1565"/>
        <end position="1686"/>
    </location>
</feature>
<evidence type="ECO:0000256" key="10">
    <source>
        <dbReference type="ARBA" id="ARBA00022840"/>
    </source>
</evidence>
<evidence type="ECO:0000259" key="16">
    <source>
        <dbReference type="PROSITE" id="PS50109"/>
    </source>
</evidence>
<dbReference type="InterPro" id="IPR001789">
    <property type="entry name" value="Sig_transdc_resp-reg_receiver"/>
</dbReference>
<feature type="domain" description="PAS" evidence="18">
    <location>
        <begin position="691"/>
        <end position="762"/>
    </location>
</feature>
<dbReference type="SMART" id="SM00388">
    <property type="entry name" value="HisKA"/>
    <property type="match status" value="1"/>
</dbReference>
<dbReference type="NCBIfam" id="TIGR00229">
    <property type="entry name" value="sensory_box"/>
    <property type="match status" value="10"/>
</dbReference>